<evidence type="ECO:0000313" key="8">
    <source>
        <dbReference type="Proteomes" id="UP000238365"/>
    </source>
</evidence>
<dbReference type="InterPro" id="IPR012902">
    <property type="entry name" value="N_methyl_site"/>
</dbReference>
<dbReference type="InterPro" id="IPR016419">
    <property type="entry name" value="Prepilin_Pept-dep_B_prd"/>
</dbReference>
<dbReference type="GO" id="GO:0016020">
    <property type="term" value="C:membrane"/>
    <property type="evidence" value="ECO:0007669"/>
    <property type="project" value="UniProtKB-SubCell"/>
</dbReference>
<evidence type="ECO:0000256" key="6">
    <source>
        <dbReference type="SAM" id="Phobius"/>
    </source>
</evidence>
<dbReference type="EMBL" id="CP026377">
    <property type="protein sequence ID" value="AUX94600.1"/>
    <property type="molecule type" value="Genomic_DNA"/>
</dbReference>
<keyword evidence="2" id="KW-0488">Methylation</keyword>
<dbReference type="Pfam" id="PF07963">
    <property type="entry name" value="N_methyl"/>
    <property type="match status" value="1"/>
</dbReference>
<dbReference type="PANTHER" id="PTHR39583:SF3">
    <property type="entry name" value="PREPILIN PEPTIDASE-DEPENDENT PROTEIN B"/>
    <property type="match status" value="1"/>
</dbReference>
<keyword evidence="5 6" id="KW-0472">Membrane</keyword>
<name>A0A1X1DQ57_9GAMM</name>
<keyword evidence="8" id="KW-1185">Reference proteome</keyword>
<dbReference type="KEGG" id="pgz:C2E15_17020"/>
<keyword evidence="3 6" id="KW-0812">Transmembrane</keyword>
<proteinExistence type="predicted"/>
<organism evidence="7 8">
    <name type="scientific">Mixta gaviniae</name>
    <dbReference type="NCBI Taxonomy" id="665914"/>
    <lineage>
        <taxon>Bacteria</taxon>
        <taxon>Pseudomonadati</taxon>
        <taxon>Pseudomonadota</taxon>
        <taxon>Gammaproteobacteria</taxon>
        <taxon>Enterobacterales</taxon>
        <taxon>Erwiniaceae</taxon>
        <taxon>Mixta</taxon>
    </lineage>
</organism>
<reference evidence="7 8" key="1">
    <citation type="submission" date="2018-01" db="EMBL/GenBank/DDBJ databases">
        <title>Complete and assembled Genome of Pantoea gaviniae DSM22758T.</title>
        <authorList>
            <person name="Stevens M.J.A."/>
            <person name="Zurfluh K."/>
            <person name="Stephan R."/>
        </authorList>
    </citation>
    <scope>NUCLEOTIDE SEQUENCE [LARGE SCALE GENOMIC DNA]</scope>
    <source>
        <strain evidence="7 8">DSM 22758</strain>
    </source>
</reference>
<dbReference type="OrthoDB" id="7059546at2"/>
<evidence type="ECO:0000256" key="4">
    <source>
        <dbReference type="ARBA" id="ARBA00022989"/>
    </source>
</evidence>
<dbReference type="InterPro" id="IPR051621">
    <property type="entry name" value="T2SS_protein_J"/>
</dbReference>
<dbReference type="RefSeq" id="WP_104958414.1">
    <property type="nucleotide sequence ID" value="NZ_CP026377.1"/>
</dbReference>
<dbReference type="SUPFAM" id="SSF54523">
    <property type="entry name" value="Pili subunits"/>
    <property type="match status" value="1"/>
</dbReference>
<evidence type="ECO:0000256" key="2">
    <source>
        <dbReference type="ARBA" id="ARBA00022481"/>
    </source>
</evidence>
<dbReference type="NCBIfam" id="NF007848">
    <property type="entry name" value="PRK10557.1"/>
    <property type="match status" value="1"/>
</dbReference>
<keyword evidence="4 6" id="KW-1133">Transmembrane helix</keyword>
<protein>
    <submittedName>
        <fullName evidence="7">Prepilin-type cleavage/methylation domain-containing protein</fullName>
    </submittedName>
</protein>
<dbReference type="PIRSF" id="PIRSF004525">
    <property type="entry name" value="Pilin_peptidase-dep_B_prd"/>
    <property type="match status" value="1"/>
</dbReference>
<dbReference type="InterPro" id="IPR045584">
    <property type="entry name" value="Pilin-like"/>
</dbReference>
<comment type="subcellular location">
    <subcellularLocation>
        <location evidence="1">Membrane</location>
        <topology evidence="1">Single-pass membrane protein</topology>
    </subcellularLocation>
</comment>
<dbReference type="GO" id="GO:0015628">
    <property type="term" value="P:protein secretion by the type II secretion system"/>
    <property type="evidence" value="ECO:0007669"/>
    <property type="project" value="TreeGrafter"/>
</dbReference>
<sequence>MPVKNGGFTLMEMLVAMALSGILMLGALRLLPQLQRQTLQLHSQTRLQDDLQLMLNTLEKAIRRAGYCRGDCEGASLTLRQGCLLTRWDENGNGRWEGPNREESEWYGYRLRDRRLEMLRGAESCEGGGWESLSDPAALTVNALDMTRRGTQVMLTLRGTSVLFPAASVTLRSVVEAWNQR</sequence>
<accession>A0A1X1DQ57</accession>
<dbReference type="AlphaFoldDB" id="A0A1X1DQ57"/>
<evidence type="ECO:0000256" key="3">
    <source>
        <dbReference type="ARBA" id="ARBA00022692"/>
    </source>
</evidence>
<evidence type="ECO:0000256" key="1">
    <source>
        <dbReference type="ARBA" id="ARBA00004167"/>
    </source>
</evidence>
<gene>
    <name evidence="7" type="ORF">C2E15_17020</name>
</gene>
<dbReference type="NCBIfam" id="TIGR02532">
    <property type="entry name" value="IV_pilin_GFxxxE"/>
    <property type="match status" value="1"/>
</dbReference>
<evidence type="ECO:0000313" key="7">
    <source>
        <dbReference type="EMBL" id="AUX94600.1"/>
    </source>
</evidence>
<dbReference type="Proteomes" id="UP000238365">
    <property type="component" value="Chromosome"/>
</dbReference>
<feature type="transmembrane region" description="Helical" evidence="6">
    <location>
        <begin position="6"/>
        <end position="31"/>
    </location>
</feature>
<evidence type="ECO:0000256" key="5">
    <source>
        <dbReference type="ARBA" id="ARBA00023136"/>
    </source>
</evidence>
<dbReference type="PANTHER" id="PTHR39583">
    <property type="entry name" value="TYPE II SECRETION SYSTEM PROTEIN J-RELATED"/>
    <property type="match status" value="1"/>
</dbReference>